<gene>
    <name evidence="2" type="ORF">VXC91_35200</name>
</gene>
<name>A0ABU7FSE3_9ACTN</name>
<proteinExistence type="predicted"/>
<keyword evidence="1" id="KW-0812">Transmembrane</keyword>
<reference evidence="2" key="1">
    <citation type="submission" date="2024-01" db="EMBL/GenBank/DDBJ databases">
        <title>First draft genome sequence data of TA4-1, the type strain of Gram-positive actinobacterium Streptomyces chiangmaiensis.</title>
        <authorList>
            <person name="Yasawong M."/>
            <person name="Nantapong N."/>
        </authorList>
    </citation>
    <scope>NUCLEOTIDE SEQUENCE</scope>
    <source>
        <strain evidence="2">TA4-1</strain>
    </source>
</reference>
<evidence type="ECO:0008006" key="4">
    <source>
        <dbReference type="Google" id="ProtNLM"/>
    </source>
</evidence>
<evidence type="ECO:0000313" key="3">
    <source>
        <dbReference type="Proteomes" id="UP001333996"/>
    </source>
</evidence>
<evidence type="ECO:0000256" key="1">
    <source>
        <dbReference type="SAM" id="Phobius"/>
    </source>
</evidence>
<keyword evidence="3" id="KW-1185">Reference proteome</keyword>
<protein>
    <recommendedName>
        <fullName evidence="4">Integral membrane protein</fullName>
    </recommendedName>
</protein>
<organism evidence="2 3">
    <name type="scientific">Streptomyces chiangmaiensis</name>
    <dbReference type="NCBI Taxonomy" id="766497"/>
    <lineage>
        <taxon>Bacteria</taxon>
        <taxon>Bacillati</taxon>
        <taxon>Actinomycetota</taxon>
        <taxon>Actinomycetes</taxon>
        <taxon>Kitasatosporales</taxon>
        <taxon>Streptomycetaceae</taxon>
        <taxon>Streptomyces</taxon>
    </lineage>
</organism>
<dbReference type="Proteomes" id="UP001333996">
    <property type="component" value="Unassembled WGS sequence"/>
</dbReference>
<keyword evidence="1" id="KW-0472">Membrane</keyword>
<feature type="transmembrane region" description="Helical" evidence="1">
    <location>
        <begin position="93"/>
        <end position="111"/>
    </location>
</feature>
<comment type="caution">
    <text evidence="2">The sequence shown here is derived from an EMBL/GenBank/DDBJ whole genome shotgun (WGS) entry which is preliminary data.</text>
</comment>
<accession>A0ABU7FSE3</accession>
<feature type="transmembrane region" description="Helical" evidence="1">
    <location>
        <begin position="117"/>
        <end position="138"/>
    </location>
</feature>
<sequence>MKKLARLAFIAQQFGYEYADVRQGGGSQGNGFVLLIVPDPSPQARARAAQNWAQYPNASDGVTLPPLVLDEVELLRARIAFDLTAGFTDKQRMVIGGVGFSALAVSLGFTLGADTTAVVIAGIVWAALMALLPIGLVVDRRYRAKYVARLQAAGFTPVTDQGGRLRYVPPGRQLPGYGNPFAGGA</sequence>
<keyword evidence="1" id="KW-1133">Transmembrane helix</keyword>
<evidence type="ECO:0000313" key="2">
    <source>
        <dbReference type="EMBL" id="MED7827036.1"/>
    </source>
</evidence>
<dbReference type="EMBL" id="JAYWVC010000199">
    <property type="protein sequence ID" value="MED7827036.1"/>
    <property type="molecule type" value="Genomic_DNA"/>
</dbReference>